<dbReference type="AlphaFoldDB" id="A0A2K1L9W0"/>
<accession>A0A2K1L9W0</accession>
<dbReference type="Gramene" id="Pp3c1_27150V3.1">
    <property type="protein sequence ID" value="Pp3c1_27150V3.1"/>
    <property type="gene ID" value="Pp3c1_27150"/>
</dbReference>
<reference evidence="1 3" key="1">
    <citation type="journal article" date="2008" name="Science">
        <title>The Physcomitrella genome reveals evolutionary insights into the conquest of land by plants.</title>
        <authorList>
            <person name="Rensing S."/>
            <person name="Lang D."/>
            <person name="Zimmer A."/>
            <person name="Terry A."/>
            <person name="Salamov A."/>
            <person name="Shapiro H."/>
            <person name="Nishiyama T."/>
            <person name="Perroud P.-F."/>
            <person name="Lindquist E."/>
            <person name="Kamisugi Y."/>
            <person name="Tanahashi T."/>
            <person name="Sakakibara K."/>
            <person name="Fujita T."/>
            <person name="Oishi K."/>
            <person name="Shin-I T."/>
            <person name="Kuroki Y."/>
            <person name="Toyoda A."/>
            <person name="Suzuki Y."/>
            <person name="Hashimoto A."/>
            <person name="Yamaguchi K."/>
            <person name="Sugano A."/>
            <person name="Kohara Y."/>
            <person name="Fujiyama A."/>
            <person name="Anterola A."/>
            <person name="Aoki S."/>
            <person name="Ashton N."/>
            <person name="Barbazuk W.B."/>
            <person name="Barker E."/>
            <person name="Bennetzen J."/>
            <person name="Bezanilla M."/>
            <person name="Blankenship R."/>
            <person name="Cho S.H."/>
            <person name="Dutcher S."/>
            <person name="Estelle M."/>
            <person name="Fawcett J.A."/>
            <person name="Gundlach H."/>
            <person name="Hanada K."/>
            <person name="Heyl A."/>
            <person name="Hicks K.A."/>
            <person name="Hugh J."/>
            <person name="Lohr M."/>
            <person name="Mayer K."/>
            <person name="Melkozernov A."/>
            <person name="Murata T."/>
            <person name="Nelson D."/>
            <person name="Pils B."/>
            <person name="Prigge M."/>
            <person name="Reiss B."/>
            <person name="Renner T."/>
            <person name="Rombauts S."/>
            <person name="Rushton P."/>
            <person name="Sanderfoot A."/>
            <person name="Schween G."/>
            <person name="Shiu S.-H."/>
            <person name="Stueber K."/>
            <person name="Theodoulou F.L."/>
            <person name="Tu H."/>
            <person name="Van de Peer Y."/>
            <person name="Verrier P.J."/>
            <person name="Waters E."/>
            <person name="Wood A."/>
            <person name="Yang L."/>
            <person name="Cove D."/>
            <person name="Cuming A."/>
            <person name="Hasebe M."/>
            <person name="Lucas S."/>
            <person name="Mishler D.B."/>
            <person name="Reski R."/>
            <person name="Grigoriev I."/>
            <person name="Quatrano R.S."/>
            <person name="Boore J.L."/>
        </authorList>
    </citation>
    <scope>NUCLEOTIDE SEQUENCE [LARGE SCALE GENOMIC DNA]</scope>
    <source>
        <strain evidence="2 3">cv. Gransden 2004</strain>
    </source>
</reference>
<gene>
    <name evidence="1" type="ORF">PHYPA_001239</name>
</gene>
<dbReference type="PaxDb" id="3218-PP1S21_172V6.1"/>
<reference evidence="2" key="3">
    <citation type="submission" date="2020-12" db="UniProtKB">
        <authorList>
            <consortium name="EnsemblPlants"/>
        </authorList>
    </citation>
    <scope>IDENTIFICATION</scope>
</reference>
<keyword evidence="3" id="KW-1185">Reference proteome</keyword>
<dbReference type="InterPro" id="IPR052989">
    <property type="entry name" value="Mg-chelatase_DI-like"/>
</dbReference>
<dbReference type="PANTHER" id="PTHR35023">
    <property type="entry name" value="CHELATASE-RELATED"/>
    <property type="match status" value="1"/>
</dbReference>
<dbReference type="Proteomes" id="UP000006727">
    <property type="component" value="Chromosome 1"/>
</dbReference>
<dbReference type="EnsemblPlants" id="Pp3c1_27150V3.1">
    <property type="protein sequence ID" value="Pp3c1_27150V3.1"/>
    <property type="gene ID" value="Pp3c1_27150"/>
</dbReference>
<protein>
    <submittedName>
        <fullName evidence="1 2">Uncharacterized protein</fullName>
    </submittedName>
</protein>
<evidence type="ECO:0000313" key="3">
    <source>
        <dbReference type="Proteomes" id="UP000006727"/>
    </source>
</evidence>
<dbReference type="PANTHER" id="PTHR35023:SF1">
    <property type="entry name" value="MG-PROTOPORPHYRIN IX CHELATASE"/>
    <property type="match status" value="1"/>
</dbReference>
<dbReference type="STRING" id="3218.A0A2K1L9W0"/>
<evidence type="ECO:0000313" key="1">
    <source>
        <dbReference type="EMBL" id="PNR62815.1"/>
    </source>
</evidence>
<evidence type="ECO:0000313" key="2">
    <source>
        <dbReference type="EnsemblPlants" id="Pp3c1_27150V3.1"/>
    </source>
</evidence>
<dbReference type="InParanoid" id="A0A2K1L9W0"/>
<reference evidence="1 3" key="2">
    <citation type="journal article" date="2018" name="Plant J.">
        <title>The Physcomitrella patens chromosome-scale assembly reveals moss genome structure and evolution.</title>
        <authorList>
            <person name="Lang D."/>
            <person name="Ullrich K.K."/>
            <person name="Murat F."/>
            <person name="Fuchs J."/>
            <person name="Jenkins J."/>
            <person name="Haas F.B."/>
            <person name="Piednoel M."/>
            <person name="Gundlach H."/>
            <person name="Van Bel M."/>
            <person name="Meyberg R."/>
            <person name="Vives C."/>
            <person name="Morata J."/>
            <person name="Symeonidi A."/>
            <person name="Hiss M."/>
            <person name="Muchero W."/>
            <person name="Kamisugi Y."/>
            <person name="Saleh O."/>
            <person name="Blanc G."/>
            <person name="Decker E.L."/>
            <person name="van Gessel N."/>
            <person name="Grimwood J."/>
            <person name="Hayes R.D."/>
            <person name="Graham S.W."/>
            <person name="Gunter L.E."/>
            <person name="McDaniel S.F."/>
            <person name="Hoernstein S.N.W."/>
            <person name="Larsson A."/>
            <person name="Li F.W."/>
            <person name="Perroud P.F."/>
            <person name="Phillips J."/>
            <person name="Ranjan P."/>
            <person name="Rokshar D.S."/>
            <person name="Rothfels C.J."/>
            <person name="Schneider L."/>
            <person name="Shu S."/>
            <person name="Stevenson D.W."/>
            <person name="Thummler F."/>
            <person name="Tillich M."/>
            <person name="Villarreal Aguilar J.C."/>
            <person name="Widiez T."/>
            <person name="Wong G.K."/>
            <person name="Wymore A."/>
            <person name="Zhang Y."/>
            <person name="Zimmer A.D."/>
            <person name="Quatrano R.S."/>
            <person name="Mayer K.F.X."/>
            <person name="Goodstein D."/>
            <person name="Casacuberta J.M."/>
            <person name="Vandepoele K."/>
            <person name="Reski R."/>
            <person name="Cuming A.C."/>
            <person name="Tuskan G.A."/>
            <person name="Maumus F."/>
            <person name="Salse J."/>
            <person name="Schmutz J."/>
            <person name="Rensing S.A."/>
        </authorList>
    </citation>
    <scope>NUCLEOTIDE SEQUENCE [LARGE SCALE GENOMIC DNA]</scope>
    <source>
        <strain evidence="2 3">cv. Gransden 2004</strain>
    </source>
</reference>
<dbReference type="EMBL" id="ABEU02000001">
    <property type="protein sequence ID" value="PNR62815.1"/>
    <property type="molecule type" value="Genomic_DNA"/>
</dbReference>
<sequence length="225" mass="24635">MVRLVQTARKAIGAFCGSNAAAAATTTTTTKQVHLSGRNKVLFCQGSVLCQSFVGWIPGAGEGSCWRFEGKQCRQAWMRPFWSNFSLQLTSANSDFILQELFSTANSIPFTIIVGQEEMTMCLKWNAIEPDVGGLMIASDRGTGKFTTVRALARRSGRETGKQAAADCHFPYEHGGPLKLPNSRRTAVRQLTCFYDHELTRHDGDEKCVAHAPPLLGTISVQSMT</sequence>
<organism evidence="1">
    <name type="scientific">Physcomitrium patens</name>
    <name type="common">Spreading-leaved earth moss</name>
    <name type="synonym">Physcomitrella patens</name>
    <dbReference type="NCBI Taxonomy" id="3218"/>
    <lineage>
        <taxon>Eukaryota</taxon>
        <taxon>Viridiplantae</taxon>
        <taxon>Streptophyta</taxon>
        <taxon>Embryophyta</taxon>
        <taxon>Bryophyta</taxon>
        <taxon>Bryophytina</taxon>
        <taxon>Bryopsida</taxon>
        <taxon>Funariidae</taxon>
        <taxon>Funariales</taxon>
        <taxon>Funariaceae</taxon>
        <taxon>Physcomitrium</taxon>
    </lineage>
</organism>
<dbReference type="InterPro" id="IPR027417">
    <property type="entry name" value="P-loop_NTPase"/>
</dbReference>
<proteinExistence type="predicted"/>
<dbReference type="Gene3D" id="3.40.50.300">
    <property type="entry name" value="P-loop containing nucleotide triphosphate hydrolases"/>
    <property type="match status" value="1"/>
</dbReference>
<name>A0A2K1L9W0_PHYPA</name>